<dbReference type="EMBL" id="CABIJS010000555">
    <property type="protein sequence ID" value="VUZ53224.1"/>
    <property type="molecule type" value="Genomic_DNA"/>
</dbReference>
<organism evidence="1 2">
    <name type="scientific">Hymenolepis diminuta</name>
    <name type="common">Rat tapeworm</name>
    <dbReference type="NCBI Taxonomy" id="6216"/>
    <lineage>
        <taxon>Eukaryota</taxon>
        <taxon>Metazoa</taxon>
        <taxon>Spiralia</taxon>
        <taxon>Lophotrochozoa</taxon>
        <taxon>Platyhelminthes</taxon>
        <taxon>Cestoda</taxon>
        <taxon>Eucestoda</taxon>
        <taxon>Cyclophyllidea</taxon>
        <taxon>Hymenolepididae</taxon>
        <taxon>Hymenolepis</taxon>
    </lineage>
</organism>
<dbReference type="AlphaFoldDB" id="A0A564Z344"/>
<accession>A0A564Z344</accession>
<name>A0A564Z344_HYMDI</name>
<proteinExistence type="predicted"/>
<reference evidence="1 2" key="1">
    <citation type="submission" date="2019-07" db="EMBL/GenBank/DDBJ databases">
        <authorList>
            <person name="Jastrzebski P J."/>
            <person name="Paukszto L."/>
            <person name="Jastrzebski P J."/>
        </authorList>
    </citation>
    <scope>NUCLEOTIDE SEQUENCE [LARGE SCALE GENOMIC DNA]</scope>
    <source>
        <strain evidence="1 2">WMS-il1</strain>
    </source>
</reference>
<dbReference type="Proteomes" id="UP000321570">
    <property type="component" value="Unassembled WGS sequence"/>
</dbReference>
<evidence type="ECO:0000313" key="1">
    <source>
        <dbReference type="EMBL" id="VUZ53224.1"/>
    </source>
</evidence>
<protein>
    <submittedName>
        <fullName evidence="1">Uncharacterized protein</fullName>
    </submittedName>
</protein>
<evidence type="ECO:0000313" key="2">
    <source>
        <dbReference type="Proteomes" id="UP000321570"/>
    </source>
</evidence>
<gene>
    <name evidence="1" type="ORF">WMSIL1_LOCUS11807</name>
</gene>
<keyword evidence="2" id="KW-1185">Reference proteome</keyword>
<sequence length="78" mass="9184">MHERLLCRLLTSGTTSCLFLSTMETSQLVLKSTVLGREKFFPSRLKEWSHILNIRVKMKERVQSAIKRSINFTRWSVK</sequence>